<name>B0W5H3_CULQU</name>
<proteinExistence type="predicted"/>
<protein>
    <submittedName>
        <fullName evidence="1 2">Uncharacterized protein</fullName>
    </submittedName>
</protein>
<dbReference type="EnsemblMetazoa" id="CPIJ002219-RA">
    <property type="protein sequence ID" value="CPIJ002219-PA"/>
    <property type="gene ID" value="CPIJ002219"/>
</dbReference>
<organism>
    <name type="scientific">Culex quinquefasciatus</name>
    <name type="common">Southern house mosquito</name>
    <name type="synonym">Culex pungens</name>
    <dbReference type="NCBI Taxonomy" id="7176"/>
    <lineage>
        <taxon>Eukaryota</taxon>
        <taxon>Metazoa</taxon>
        <taxon>Ecdysozoa</taxon>
        <taxon>Arthropoda</taxon>
        <taxon>Hexapoda</taxon>
        <taxon>Insecta</taxon>
        <taxon>Pterygota</taxon>
        <taxon>Neoptera</taxon>
        <taxon>Endopterygota</taxon>
        <taxon>Diptera</taxon>
        <taxon>Nematocera</taxon>
        <taxon>Culicoidea</taxon>
        <taxon>Culicidae</taxon>
        <taxon>Culicinae</taxon>
        <taxon>Culicini</taxon>
        <taxon>Culex</taxon>
        <taxon>Culex</taxon>
    </lineage>
</organism>
<dbReference type="KEGG" id="cqu:CpipJ_CPIJ002219"/>
<dbReference type="HOGENOM" id="CLU_3070745_0_0_1"/>
<dbReference type="EMBL" id="DS231842">
    <property type="protein sequence ID" value="EDS35220.1"/>
    <property type="molecule type" value="Genomic_DNA"/>
</dbReference>
<keyword evidence="3" id="KW-1185">Reference proteome</keyword>
<dbReference type="VEuPathDB" id="VectorBase:CPIJ002219"/>
<dbReference type="Proteomes" id="UP000002320">
    <property type="component" value="Unassembled WGS sequence"/>
</dbReference>
<reference evidence="1" key="1">
    <citation type="submission" date="2007-03" db="EMBL/GenBank/DDBJ databases">
        <title>Annotation of Culex pipiens quinquefasciatus.</title>
        <authorList>
            <consortium name="The Broad Institute Genome Sequencing Platform"/>
            <person name="Atkinson P.W."/>
            <person name="Hemingway J."/>
            <person name="Christensen B.M."/>
            <person name="Higgs S."/>
            <person name="Kodira C."/>
            <person name="Hannick L."/>
            <person name="Megy K."/>
            <person name="O'Leary S."/>
            <person name="Pearson M."/>
            <person name="Haas B.J."/>
            <person name="Mauceli E."/>
            <person name="Wortman J.R."/>
            <person name="Lee N.H."/>
            <person name="Guigo R."/>
            <person name="Stanke M."/>
            <person name="Alvarado L."/>
            <person name="Amedeo P."/>
            <person name="Antoine C.H."/>
            <person name="Arensburger P."/>
            <person name="Bidwell S.L."/>
            <person name="Crawford M."/>
            <person name="Camaro F."/>
            <person name="Devon K."/>
            <person name="Engels R."/>
            <person name="Hammond M."/>
            <person name="Howarth C."/>
            <person name="Koehrsen M."/>
            <person name="Lawson D."/>
            <person name="Montgomery P."/>
            <person name="Nene V."/>
            <person name="Nusbaum C."/>
            <person name="Puiu D."/>
            <person name="Romero-Severson J."/>
            <person name="Severson D.W."/>
            <person name="Shumway M."/>
            <person name="Sisk P."/>
            <person name="Stolte C."/>
            <person name="Zeng Q."/>
            <person name="Eisenstadt E."/>
            <person name="Fraser-Liggett C."/>
            <person name="Strausberg R."/>
            <person name="Galagan J."/>
            <person name="Birren B."/>
            <person name="Collins F.H."/>
        </authorList>
    </citation>
    <scope>NUCLEOTIDE SEQUENCE [LARGE SCALE GENOMIC DNA]</scope>
    <source>
        <strain evidence="1">JHB</strain>
    </source>
</reference>
<sequence length="53" mass="5592">MKLRAAGGTCTKTLGPGVQSVLDALDQYTYAYRYFITELGAGHDGIIIEAGQG</sequence>
<accession>B0W5H3</accession>
<reference evidence="2" key="2">
    <citation type="submission" date="2021-02" db="UniProtKB">
        <authorList>
            <consortium name="EnsemblMetazoa"/>
        </authorList>
    </citation>
    <scope>IDENTIFICATION</scope>
    <source>
        <strain evidence="2">JHB</strain>
    </source>
</reference>
<dbReference type="AlphaFoldDB" id="B0W5H3"/>
<dbReference type="InParanoid" id="B0W5H3"/>
<evidence type="ECO:0000313" key="1">
    <source>
        <dbReference type="EMBL" id="EDS35220.1"/>
    </source>
</evidence>
<gene>
    <name evidence="2" type="primary">6033443</name>
    <name evidence="1" type="ORF">CpipJ_CPIJ002219</name>
</gene>
<evidence type="ECO:0000313" key="3">
    <source>
        <dbReference type="Proteomes" id="UP000002320"/>
    </source>
</evidence>
<evidence type="ECO:0000313" key="2">
    <source>
        <dbReference type="EnsemblMetazoa" id="CPIJ002219-PA"/>
    </source>
</evidence>